<reference evidence="6" key="1">
    <citation type="journal article" date="2020" name="Science">
        <title>Unexpected conservation and global transmission of agrobacterial virulence plasmids.</title>
        <authorList>
            <person name="Weisberg A.J."/>
            <person name="Davis E.W. 2nd"/>
            <person name="Tabima J."/>
            <person name="Belcher M.S."/>
            <person name="Miller M."/>
            <person name="Kuo C.H."/>
            <person name="Loper J.E."/>
            <person name="Grunwald N.J."/>
            <person name="Putnam M.L."/>
            <person name="Chang J.H."/>
        </authorList>
    </citation>
    <scope>NUCLEOTIDE SEQUENCE</scope>
    <source>
        <strain evidence="6">17-1853-1a</strain>
    </source>
</reference>
<gene>
    <name evidence="6" type="ORF">G6M46_06525</name>
</gene>
<dbReference type="InterPro" id="IPR036271">
    <property type="entry name" value="Tet_transcr_reg_TetR-rel_C_sf"/>
</dbReference>
<dbReference type="Gene3D" id="1.10.357.10">
    <property type="entry name" value="Tetracycline Repressor, domain 2"/>
    <property type="match status" value="1"/>
</dbReference>
<evidence type="ECO:0000256" key="1">
    <source>
        <dbReference type="ARBA" id="ARBA00023015"/>
    </source>
</evidence>
<name>A0AA44F3N0_AGRTU</name>
<dbReference type="Proteomes" id="UP000702952">
    <property type="component" value="Unassembled WGS sequence"/>
</dbReference>
<dbReference type="PROSITE" id="PS50977">
    <property type="entry name" value="HTH_TETR_2"/>
    <property type="match status" value="1"/>
</dbReference>
<dbReference type="SUPFAM" id="SSF46689">
    <property type="entry name" value="Homeodomain-like"/>
    <property type="match status" value="1"/>
</dbReference>
<keyword evidence="3" id="KW-0804">Transcription</keyword>
<organism evidence="6 7">
    <name type="scientific">Agrobacterium tumefaciens</name>
    <dbReference type="NCBI Taxonomy" id="358"/>
    <lineage>
        <taxon>Bacteria</taxon>
        <taxon>Pseudomonadati</taxon>
        <taxon>Pseudomonadota</taxon>
        <taxon>Alphaproteobacteria</taxon>
        <taxon>Hyphomicrobiales</taxon>
        <taxon>Rhizobiaceae</taxon>
        <taxon>Rhizobium/Agrobacterium group</taxon>
        <taxon>Agrobacterium</taxon>
        <taxon>Agrobacterium tumefaciens complex</taxon>
    </lineage>
</organism>
<accession>A0AA44F3N0</accession>
<dbReference type="InterPro" id="IPR001647">
    <property type="entry name" value="HTH_TetR"/>
</dbReference>
<evidence type="ECO:0000313" key="7">
    <source>
        <dbReference type="Proteomes" id="UP000702952"/>
    </source>
</evidence>
<dbReference type="SUPFAM" id="SSF48498">
    <property type="entry name" value="Tetracyclin repressor-like, C-terminal domain"/>
    <property type="match status" value="1"/>
</dbReference>
<proteinExistence type="predicted"/>
<sequence length="198" mass="21285">MIDTKNIRSRGRPRRFDPDQAVATAKQLFHARGFDAVGVAEITSVLGINPPSFYAAFGSKMGLYKRVLDLYAGTEAISLADILRPDRPVGECLAALLEDAARRYAAHSAAPGCLVLEGTRCDDEEARAAARVFHTAAEGVIRSYIAARHPEEAERLADFVSSTMVGLSAMARIGRDVERLLSIARVAGGAVKQELSEA</sequence>
<evidence type="ECO:0000313" key="6">
    <source>
        <dbReference type="EMBL" id="NTC27818.1"/>
    </source>
</evidence>
<evidence type="ECO:0000256" key="2">
    <source>
        <dbReference type="ARBA" id="ARBA00023125"/>
    </source>
</evidence>
<evidence type="ECO:0000256" key="3">
    <source>
        <dbReference type="ARBA" id="ARBA00023163"/>
    </source>
</evidence>
<dbReference type="AlphaFoldDB" id="A0AA44F3N0"/>
<dbReference type="GO" id="GO:0003677">
    <property type="term" value="F:DNA binding"/>
    <property type="evidence" value="ECO:0007669"/>
    <property type="project" value="UniProtKB-UniRule"/>
</dbReference>
<dbReference type="PANTHER" id="PTHR47506">
    <property type="entry name" value="TRANSCRIPTIONAL REGULATORY PROTEIN"/>
    <property type="match status" value="1"/>
</dbReference>
<dbReference type="InterPro" id="IPR009057">
    <property type="entry name" value="Homeodomain-like_sf"/>
</dbReference>
<dbReference type="Gene3D" id="1.10.10.60">
    <property type="entry name" value="Homeodomain-like"/>
    <property type="match status" value="1"/>
</dbReference>
<dbReference type="RefSeq" id="WP_081308859.1">
    <property type="nucleotide sequence ID" value="NZ_CP123839.1"/>
</dbReference>
<dbReference type="PANTHER" id="PTHR47506:SF1">
    <property type="entry name" value="HTH-TYPE TRANSCRIPTIONAL REGULATOR YJDC"/>
    <property type="match status" value="1"/>
</dbReference>
<comment type="caution">
    <text evidence="6">The sequence shown here is derived from an EMBL/GenBank/DDBJ whole genome shotgun (WGS) entry which is preliminary data.</text>
</comment>
<dbReference type="Pfam" id="PF00440">
    <property type="entry name" value="TetR_N"/>
    <property type="match status" value="1"/>
</dbReference>
<feature type="DNA-binding region" description="H-T-H motif" evidence="4">
    <location>
        <begin position="38"/>
        <end position="57"/>
    </location>
</feature>
<feature type="domain" description="HTH tetR-type" evidence="5">
    <location>
        <begin position="15"/>
        <end position="75"/>
    </location>
</feature>
<keyword evidence="1" id="KW-0805">Transcription regulation</keyword>
<protein>
    <submittedName>
        <fullName evidence="6">TetR/AcrR family transcriptional regulator</fullName>
    </submittedName>
</protein>
<keyword evidence="2 4" id="KW-0238">DNA-binding</keyword>
<evidence type="ECO:0000256" key="4">
    <source>
        <dbReference type="PROSITE-ProRule" id="PRU00335"/>
    </source>
</evidence>
<evidence type="ECO:0000259" key="5">
    <source>
        <dbReference type="PROSITE" id="PS50977"/>
    </source>
</evidence>
<dbReference type="EMBL" id="JAAMAY010000006">
    <property type="protein sequence ID" value="NTC27818.1"/>
    <property type="molecule type" value="Genomic_DNA"/>
</dbReference>